<proteinExistence type="predicted"/>
<comment type="caution">
    <text evidence="1">The sequence shown here is derived from an EMBL/GenBank/DDBJ whole genome shotgun (WGS) entry which is preliminary data.</text>
</comment>
<sequence length="88" mass="10018">MDKVGSLSQEEHKKVESLMDKTFKGTLLLNTILEETVDNPEPAPADVINAVAEYLYLNITKYTYPEFEAIIHALVMMMTTRTKIVKKN</sequence>
<evidence type="ECO:0000313" key="1">
    <source>
        <dbReference type="EMBL" id="KKN63529.1"/>
    </source>
</evidence>
<dbReference type="AlphaFoldDB" id="A0A0F9S906"/>
<name>A0A0F9S906_9ZZZZ</name>
<organism evidence="1">
    <name type="scientific">marine sediment metagenome</name>
    <dbReference type="NCBI Taxonomy" id="412755"/>
    <lineage>
        <taxon>unclassified sequences</taxon>
        <taxon>metagenomes</taxon>
        <taxon>ecological metagenomes</taxon>
    </lineage>
</organism>
<protein>
    <submittedName>
        <fullName evidence="1">Uncharacterized protein</fullName>
    </submittedName>
</protein>
<accession>A0A0F9S906</accession>
<dbReference type="EMBL" id="LAZR01000587">
    <property type="protein sequence ID" value="KKN63529.1"/>
    <property type="molecule type" value="Genomic_DNA"/>
</dbReference>
<reference evidence="1" key="1">
    <citation type="journal article" date="2015" name="Nature">
        <title>Complex archaea that bridge the gap between prokaryotes and eukaryotes.</title>
        <authorList>
            <person name="Spang A."/>
            <person name="Saw J.H."/>
            <person name="Jorgensen S.L."/>
            <person name="Zaremba-Niedzwiedzka K."/>
            <person name="Martijn J."/>
            <person name="Lind A.E."/>
            <person name="van Eijk R."/>
            <person name="Schleper C."/>
            <person name="Guy L."/>
            <person name="Ettema T.J."/>
        </authorList>
    </citation>
    <scope>NUCLEOTIDE SEQUENCE</scope>
</reference>
<gene>
    <name evidence="1" type="ORF">LCGC14_0501190</name>
</gene>